<evidence type="ECO:0000313" key="1">
    <source>
        <dbReference type="EMBL" id="QHT80919.1"/>
    </source>
</evidence>
<sequence length="240" mass="27876">MIDSNCGRYPDITRKLKTLCDSKSVELLTIPNNLAMDGCDGTLILGTKLNYVYNVFVKHRQPKYFAFLDQDMFMFKPFSIIPFLDERGMWGDVDEPDNAKTPSLNKTDIVNGPWKLHPWLSFYKYDFVKDYPLDFMPCQLPDRGNFDTGGKLWETFVSKLPLNKRDYWLRENIRMLFPFEEVSNAGPKPYETHYFMLNGKKVYGQVQINNGFIHMLNSPNDILHPKVAFVKGFLEACLNG</sequence>
<evidence type="ECO:0008006" key="2">
    <source>
        <dbReference type="Google" id="ProtNLM"/>
    </source>
</evidence>
<organism evidence="1">
    <name type="scientific">viral metagenome</name>
    <dbReference type="NCBI Taxonomy" id="1070528"/>
    <lineage>
        <taxon>unclassified sequences</taxon>
        <taxon>metagenomes</taxon>
        <taxon>organismal metagenomes</taxon>
    </lineage>
</organism>
<reference evidence="1" key="1">
    <citation type="journal article" date="2020" name="Nature">
        <title>Giant virus diversity and host interactions through global metagenomics.</title>
        <authorList>
            <person name="Schulz F."/>
            <person name="Roux S."/>
            <person name="Paez-Espino D."/>
            <person name="Jungbluth S."/>
            <person name="Walsh D.A."/>
            <person name="Denef V.J."/>
            <person name="McMahon K.D."/>
            <person name="Konstantinidis K.T."/>
            <person name="Eloe-Fadrosh E.A."/>
            <person name="Kyrpides N.C."/>
            <person name="Woyke T."/>
        </authorList>
    </citation>
    <scope>NUCLEOTIDE SEQUENCE</scope>
    <source>
        <strain evidence="1">GVMAG-M-3300023184-135</strain>
    </source>
</reference>
<name>A0A6C0HKA0_9ZZZZ</name>
<proteinExistence type="predicted"/>
<dbReference type="EMBL" id="MN739976">
    <property type="protein sequence ID" value="QHT80919.1"/>
    <property type="molecule type" value="Genomic_DNA"/>
</dbReference>
<protein>
    <recommendedName>
        <fullName evidence="2">Nucleotide-diphospho-sugar transferase domain-containing protein</fullName>
    </recommendedName>
</protein>
<dbReference type="AlphaFoldDB" id="A0A6C0HKA0"/>
<accession>A0A6C0HKA0</accession>